<evidence type="ECO:0000256" key="4">
    <source>
        <dbReference type="ARBA" id="ARBA00022827"/>
    </source>
</evidence>
<dbReference type="Gene3D" id="1.10.540.10">
    <property type="entry name" value="Acyl-CoA dehydrogenase/oxidase, N-terminal domain"/>
    <property type="match status" value="1"/>
</dbReference>
<comment type="similarity">
    <text evidence="2 5">Belongs to the acyl-CoA dehydrogenase family.</text>
</comment>
<evidence type="ECO:0000259" key="7">
    <source>
        <dbReference type="Pfam" id="PF00441"/>
    </source>
</evidence>
<dbReference type="Pfam" id="PF02771">
    <property type="entry name" value="Acyl-CoA_dh_N"/>
    <property type="match status" value="1"/>
</dbReference>
<dbReference type="AlphaFoldDB" id="F8B6K2"/>
<dbReference type="InterPro" id="IPR006089">
    <property type="entry name" value="Acyl-CoA_DH_CS"/>
</dbReference>
<dbReference type="Pfam" id="PF02770">
    <property type="entry name" value="Acyl-CoA_dh_M"/>
    <property type="match status" value="1"/>
</dbReference>
<organism evidence="10 11">
    <name type="scientific">Candidatus Protofrankia datiscae</name>
    <dbReference type="NCBI Taxonomy" id="2716812"/>
    <lineage>
        <taxon>Bacteria</taxon>
        <taxon>Bacillati</taxon>
        <taxon>Actinomycetota</taxon>
        <taxon>Actinomycetes</taxon>
        <taxon>Frankiales</taxon>
        <taxon>Frankiaceae</taxon>
        <taxon>Protofrankia</taxon>
    </lineage>
</organism>
<dbReference type="InterPro" id="IPR036250">
    <property type="entry name" value="AcylCo_DH-like_C"/>
</dbReference>
<dbReference type="Gene3D" id="1.20.140.10">
    <property type="entry name" value="Butyryl-CoA Dehydrogenase, subunit A, domain 3"/>
    <property type="match status" value="1"/>
</dbReference>
<dbReference type="RefSeq" id="WP_013874113.1">
    <property type="nucleotide sequence ID" value="NC_015656.1"/>
</dbReference>
<reference evidence="10 11" key="1">
    <citation type="submission" date="2011-05" db="EMBL/GenBank/DDBJ databases">
        <title>Complete sequence of chromosome of Frankia symbiont of Datisca glomerata.</title>
        <authorList>
            <consortium name="US DOE Joint Genome Institute"/>
            <person name="Lucas S."/>
            <person name="Han J."/>
            <person name="Lapidus A."/>
            <person name="Cheng J.-F."/>
            <person name="Goodwin L."/>
            <person name="Pitluck S."/>
            <person name="Peters L."/>
            <person name="Mikhailova N."/>
            <person name="Chertkov O."/>
            <person name="Teshima H."/>
            <person name="Han C."/>
            <person name="Tapia R."/>
            <person name="Land M."/>
            <person name="Hauser L."/>
            <person name="Kyrpides N."/>
            <person name="Ivanova N."/>
            <person name="Pagani I."/>
            <person name="Berry A."/>
            <person name="Pawlowski K."/>
            <person name="Persson T."/>
            <person name="Vanden Heuvel B."/>
            <person name="Benson D."/>
            <person name="Woyke T."/>
        </authorList>
    </citation>
    <scope>NUCLEOTIDE SEQUENCE [LARGE SCALE GENOMIC DNA]</scope>
    <source>
        <strain evidence="11">4085684</strain>
    </source>
</reference>
<dbReference type="SUPFAM" id="SSF56645">
    <property type="entry name" value="Acyl-CoA dehydrogenase NM domain-like"/>
    <property type="match status" value="1"/>
</dbReference>
<protein>
    <submittedName>
        <fullName evidence="10">Butyryl-CoA dehydrogenase</fullName>
        <ecNumber evidence="10">1.3.8.1</ecNumber>
    </submittedName>
</protein>
<dbReference type="GO" id="GO:0050660">
    <property type="term" value="F:flavin adenine dinucleotide binding"/>
    <property type="evidence" value="ECO:0007669"/>
    <property type="project" value="InterPro"/>
</dbReference>
<dbReference type="GO" id="GO:0016937">
    <property type="term" value="F:short-chain fatty acyl-CoA dehydrogenase activity"/>
    <property type="evidence" value="ECO:0007669"/>
    <property type="project" value="UniProtKB-EC"/>
</dbReference>
<feature type="region of interest" description="Disordered" evidence="6">
    <location>
        <begin position="380"/>
        <end position="402"/>
    </location>
</feature>
<feature type="domain" description="Acyl-CoA dehydrogenase/oxidase N-terminal" evidence="9">
    <location>
        <begin position="18"/>
        <end position="117"/>
    </location>
</feature>
<dbReference type="PANTHER" id="PTHR43884:SF22">
    <property type="entry name" value="BLR3437 PROTEIN"/>
    <property type="match status" value="1"/>
</dbReference>
<evidence type="ECO:0000256" key="5">
    <source>
        <dbReference type="RuleBase" id="RU362125"/>
    </source>
</evidence>
<dbReference type="EMBL" id="CP002801">
    <property type="protein sequence ID" value="AEH10211.1"/>
    <property type="molecule type" value="Genomic_DNA"/>
</dbReference>
<feature type="domain" description="Acyl-CoA oxidase/dehydrogenase middle" evidence="8">
    <location>
        <begin position="121"/>
        <end position="214"/>
    </location>
</feature>
<evidence type="ECO:0000256" key="2">
    <source>
        <dbReference type="ARBA" id="ARBA00009347"/>
    </source>
</evidence>
<dbReference type="PROSITE" id="PS00072">
    <property type="entry name" value="ACYL_COA_DH_1"/>
    <property type="match status" value="1"/>
</dbReference>
<dbReference type="InterPro" id="IPR009075">
    <property type="entry name" value="AcylCo_DH/oxidase_C"/>
</dbReference>
<dbReference type="FunFam" id="1.20.140.10:FF:000004">
    <property type="entry name" value="Acyl-CoA dehydrogenase FadE25"/>
    <property type="match status" value="1"/>
</dbReference>
<dbReference type="InterPro" id="IPR006091">
    <property type="entry name" value="Acyl-CoA_Oxase/DH_mid-dom"/>
</dbReference>
<dbReference type="InterPro" id="IPR037069">
    <property type="entry name" value="AcylCoA_DH/ox_N_sf"/>
</dbReference>
<dbReference type="Pfam" id="PF00441">
    <property type="entry name" value="Acyl-CoA_dh_1"/>
    <property type="match status" value="1"/>
</dbReference>
<dbReference type="PANTHER" id="PTHR43884">
    <property type="entry name" value="ACYL-COA DEHYDROGENASE"/>
    <property type="match status" value="1"/>
</dbReference>
<feature type="domain" description="Acyl-CoA dehydrogenase/oxidase C-terminal" evidence="7">
    <location>
        <begin position="227"/>
        <end position="375"/>
    </location>
</feature>
<proteinExistence type="inferred from homology"/>
<evidence type="ECO:0000256" key="6">
    <source>
        <dbReference type="SAM" id="MobiDB-lite"/>
    </source>
</evidence>
<dbReference type="InterPro" id="IPR009100">
    <property type="entry name" value="AcylCoA_DH/oxidase_NM_dom_sf"/>
</dbReference>
<evidence type="ECO:0000256" key="3">
    <source>
        <dbReference type="ARBA" id="ARBA00022630"/>
    </source>
</evidence>
<dbReference type="InterPro" id="IPR046373">
    <property type="entry name" value="Acyl-CoA_Oxase/DH_mid-dom_sf"/>
</dbReference>
<dbReference type="HOGENOM" id="CLU_018204_0_2_11"/>
<dbReference type="CDD" id="cd00567">
    <property type="entry name" value="ACAD"/>
    <property type="match status" value="1"/>
</dbReference>
<dbReference type="EC" id="1.3.8.1" evidence="10"/>
<dbReference type="Proteomes" id="UP000001549">
    <property type="component" value="Chromosome"/>
</dbReference>
<evidence type="ECO:0000313" key="11">
    <source>
        <dbReference type="Proteomes" id="UP000001549"/>
    </source>
</evidence>
<keyword evidence="11" id="KW-1185">Reference proteome</keyword>
<keyword evidence="4 5" id="KW-0274">FAD</keyword>
<accession>F8B6K2</accession>
<keyword evidence="3 5" id="KW-0285">Flavoprotein</keyword>
<evidence type="ECO:0000259" key="9">
    <source>
        <dbReference type="Pfam" id="PF02771"/>
    </source>
</evidence>
<dbReference type="InterPro" id="IPR013786">
    <property type="entry name" value="AcylCoA_DH/ox_N"/>
</dbReference>
<gene>
    <name evidence="10" type="ordered locus">FsymDg_2884</name>
</gene>
<keyword evidence="5 10" id="KW-0560">Oxidoreductase</keyword>
<dbReference type="Gene3D" id="2.40.110.10">
    <property type="entry name" value="Butyryl-CoA Dehydrogenase, subunit A, domain 2"/>
    <property type="match status" value="1"/>
</dbReference>
<sequence length="402" mass="42512">MSTLDPRLLALPFYERPHRELAEVLGRFCDTHAELAAAARTGAPEKYTARVLRALGDAGLLTPTDLRGLCLTREALAYTEDLLDFAFSIQALAAWPIQRHGTDEQKRRWLPGMARGELAGAFALSEEQAGSDVAALALRAVPDGDGTGYVLDGHKTWIAGAAGADVFCVVARTGDGPAALGLTALLVPAGTPGLRIEPIDMLAERDIARLEFDGCRVAADAVLGSRGGGFVVAMELLERFRLTVGAAALGFARRAADAALARARGRAAYGGRLFDLPTVKASLADVEVRLNAAALLVARAAWEADRGTPPARHASIAKLYATEAAQQVVDAAVQVFGAAGLVRDSLPERLYRQIRSLRIYEGASEVQRLAIADALPPAASHVSRTDAGRPPKTLKASSSHEE</sequence>
<evidence type="ECO:0000313" key="10">
    <source>
        <dbReference type="EMBL" id="AEH10211.1"/>
    </source>
</evidence>
<dbReference type="SUPFAM" id="SSF47203">
    <property type="entry name" value="Acyl-CoA dehydrogenase C-terminal domain-like"/>
    <property type="match status" value="1"/>
</dbReference>
<evidence type="ECO:0000259" key="8">
    <source>
        <dbReference type="Pfam" id="PF02770"/>
    </source>
</evidence>
<comment type="cofactor">
    <cofactor evidence="1 5">
        <name>FAD</name>
        <dbReference type="ChEBI" id="CHEBI:57692"/>
    </cofactor>
</comment>
<name>F8B6K2_9ACTN</name>
<dbReference type="eggNOG" id="COG1960">
    <property type="taxonomic scope" value="Bacteria"/>
</dbReference>
<dbReference type="KEGG" id="fsy:FsymDg_2884"/>
<dbReference type="STRING" id="656024.FsymDg_2884"/>
<evidence type="ECO:0000256" key="1">
    <source>
        <dbReference type="ARBA" id="ARBA00001974"/>
    </source>
</evidence>